<dbReference type="InterPro" id="IPR047951">
    <property type="entry name" value="Transpos_ISL3"/>
</dbReference>
<keyword evidence="3" id="KW-1185">Reference proteome</keyword>
<comment type="caution">
    <text evidence="2">The sequence shown here is derived from an EMBL/GenBank/DDBJ whole genome shotgun (WGS) entry which is preliminary data.</text>
</comment>
<dbReference type="AlphaFoldDB" id="A0A7Z7I2Y1"/>
<proteinExistence type="predicted"/>
<evidence type="ECO:0000313" key="3">
    <source>
        <dbReference type="Proteomes" id="UP000219522"/>
    </source>
</evidence>
<dbReference type="Proteomes" id="UP000219522">
    <property type="component" value="Unassembled WGS sequence"/>
</dbReference>
<dbReference type="PANTHER" id="PTHR33498:SF1">
    <property type="entry name" value="TRANSPOSASE FOR INSERTION SEQUENCE ELEMENT IS1557"/>
    <property type="match status" value="1"/>
</dbReference>
<name>A0A7Z7I2Y1_9BURK</name>
<evidence type="ECO:0000259" key="1">
    <source>
        <dbReference type="Pfam" id="PF01610"/>
    </source>
</evidence>
<reference evidence="2 3" key="1">
    <citation type="submission" date="2017-09" db="EMBL/GenBank/DDBJ databases">
        <authorList>
            <person name="Varghese N."/>
            <person name="Submissions S."/>
        </authorList>
    </citation>
    <scope>NUCLEOTIDE SEQUENCE [LARGE SCALE GENOMIC DNA]</scope>
    <source>
        <strain evidence="2 3">OK806</strain>
    </source>
</reference>
<dbReference type="PANTHER" id="PTHR33498">
    <property type="entry name" value="TRANSPOSASE FOR INSERTION SEQUENCE ELEMENT IS1557"/>
    <property type="match status" value="1"/>
</dbReference>
<sequence length="428" mass="50137">MADLPLPVLGLLTMLLTRLLNACHHFPGFVYEGARLCEATQSIEIDVRPRRGSKPVCSCCHQPAPSYDSLTQRRFEFIPVWGFAVFLLYTMRRVDCRTCGVKVEALPWANGKHTLTRAYMIFLAQWARKLSWKETALSFRTSWEKVFNAVEWVVEWGLNHRELGTVSAFGVDEIQYGKGHKYLTLVYQIEAGCTRLLWVGQERTKESFAKFFAMIGQELCEKVEFVCSDMWKPYLEMIERHCPNALNILDRFHIVAKMNKAIDEVRADEARRMTRDGYEPVLKKSRWCLLKRRENLTGKQRIRLKDVLQYNLRTVRAWLLKEEFQQLWDYSSPTWAAKFLDQWCTDVMRSRIEPMKKFARTVRSHRELILNYFRARKQFSSGVVEGLNNKAKVTMRKAYGFRTFKATEIALYHALGKLPEPPSTHSFY</sequence>
<accession>A0A7Z7I2Y1</accession>
<protein>
    <submittedName>
        <fullName evidence="2">Transposase</fullName>
    </submittedName>
</protein>
<gene>
    <name evidence="2" type="ORF">SAMN05446927_1385</name>
</gene>
<dbReference type="NCBIfam" id="NF033550">
    <property type="entry name" value="transpos_ISL3"/>
    <property type="match status" value="1"/>
</dbReference>
<dbReference type="EMBL" id="OCSU01000001">
    <property type="protein sequence ID" value="SOE57107.1"/>
    <property type="molecule type" value="Genomic_DNA"/>
</dbReference>
<evidence type="ECO:0000313" key="2">
    <source>
        <dbReference type="EMBL" id="SOE57107.1"/>
    </source>
</evidence>
<organism evidence="2 3">
    <name type="scientific">Caballeronia arationis</name>
    <dbReference type="NCBI Taxonomy" id="1777142"/>
    <lineage>
        <taxon>Bacteria</taxon>
        <taxon>Pseudomonadati</taxon>
        <taxon>Pseudomonadota</taxon>
        <taxon>Betaproteobacteria</taxon>
        <taxon>Burkholderiales</taxon>
        <taxon>Burkholderiaceae</taxon>
        <taxon>Caballeronia</taxon>
    </lineage>
</organism>
<dbReference type="Pfam" id="PF01610">
    <property type="entry name" value="DDE_Tnp_ISL3"/>
    <property type="match status" value="1"/>
</dbReference>
<feature type="domain" description="Transposase IS204/IS1001/IS1096/IS1165 DDE" evidence="1">
    <location>
        <begin position="170"/>
        <end position="406"/>
    </location>
</feature>
<dbReference type="InterPro" id="IPR002560">
    <property type="entry name" value="Transposase_DDE"/>
</dbReference>